<sequence length="203" mass="22043">MQPNRRFHWGDKDALLTFVAEVSFAHLFAMTPDGPRVAHAPLVVTRAGNLRFHLARANALTAHLDGAAMVASIAGPEAYISPDWYGSADQVPTWNYQTVEAEGRVARLSDDDLVALLDDLSAAHEARLLPKKPWTRAKMTPGRFEAMLPAIVGFELTVETLRGTDKMGQNKTAAEMLGAVAGLEESGQTVVADLMRRHAEAKA</sequence>
<comment type="caution">
    <text evidence="1">The sequence shown here is derived from an EMBL/GenBank/DDBJ whole genome shotgun (WGS) entry which is preliminary data.</text>
</comment>
<protein>
    <submittedName>
        <fullName evidence="1">FMN-binding negative transcriptional regulator</fullName>
    </submittedName>
</protein>
<dbReference type="RefSeq" id="WP_380858039.1">
    <property type="nucleotide sequence ID" value="NZ_JBHRXV010000004.1"/>
</dbReference>
<name>A0ABV7XAD0_9SPHN</name>
<proteinExistence type="predicted"/>
<dbReference type="Gene3D" id="2.30.110.10">
    <property type="entry name" value="Electron Transport, Fmn-binding Protein, Chain A"/>
    <property type="match status" value="1"/>
</dbReference>
<dbReference type="PANTHER" id="PTHR35802">
    <property type="entry name" value="PROTEASE SYNTHASE AND SPORULATION PROTEIN PAI 2"/>
    <property type="match status" value="1"/>
</dbReference>
<evidence type="ECO:0000313" key="2">
    <source>
        <dbReference type="Proteomes" id="UP001595615"/>
    </source>
</evidence>
<dbReference type="InterPro" id="IPR007396">
    <property type="entry name" value="TR_PAI2-type"/>
</dbReference>
<reference evidence="2" key="1">
    <citation type="journal article" date="2019" name="Int. J. Syst. Evol. Microbiol.">
        <title>The Global Catalogue of Microorganisms (GCM) 10K type strain sequencing project: providing services to taxonomists for standard genome sequencing and annotation.</title>
        <authorList>
            <consortium name="The Broad Institute Genomics Platform"/>
            <consortium name="The Broad Institute Genome Sequencing Center for Infectious Disease"/>
            <person name="Wu L."/>
            <person name="Ma J."/>
        </authorList>
    </citation>
    <scope>NUCLEOTIDE SEQUENCE [LARGE SCALE GENOMIC DNA]</scope>
    <source>
        <strain evidence="2">KCTC 42644</strain>
    </source>
</reference>
<dbReference type="SUPFAM" id="SSF50475">
    <property type="entry name" value="FMN-binding split barrel"/>
    <property type="match status" value="1"/>
</dbReference>
<dbReference type="Proteomes" id="UP001595615">
    <property type="component" value="Unassembled WGS sequence"/>
</dbReference>
<dbReference type="PIRSF" id="PIRSF010372">
    <property type="entry name" value="PaiB"/>
    <property type="match status" value="1"/>
</dbReference>
<organism evidence="1 2">
    <name type="scientific">Sphingoaurantiacus capsulatus</name>
    <dbReference type="NCBI Taxonomy" id="1771310"/>
    <lineage>
        <taxon>Bacteria</taxon>
        <taxon>Pseudomonadati</taxon>
        <taxon>Pseudomonadota</taxon>
        <taxon>Alphaproteobacteria</taxon>
        <taxon>Sphingomonadales</taxon>
        <taxon>Sphingosinicellaceae</taxon>
        <taxon>Sphingoaurantiacus</taxon>
    </lineage>
</organism>
<dbReference type="PANTHER" id="PTHR35802:SF1">
    <property type="entry name" value="PROTEASE SYNTHASE AND SPORULATION PROTEIN PAI 2"/>
    <property type="match status" value="1"/>
</dbReference>
<keyword evidence="2" id="KW-1185">Reference proteome</keyword>
<dbReference type="Pfam" id="PF04299">
    <property type="entry name" value="FMN_bind_2"/>
    <property type="match status" value="1"/>
</dbReference>
<gene>
    <name evidence="1" type="ORF">ACFOMD_05415</name>
</gene>
<evidence type="ECO:0000313" key="1">
    <source>
        <dbReference type="EMBL" id="MFC3711998.1"/>
    </source>
</evidence>
<dbReference type="EMBL" id="JBHRXV010000004">
    <property type="protein sequence ID" value="MFC3711998.1"/>
    <property type="molecule type" value="Genomic_DNA"/>
</dbReference>
<dbReference type="InterPro" id="IPR012349">
    <property type="entry name" value="Split_barrel_FMN-bd"/>
</dbReference>
<accession>A0ABV7XAD0</accession>